<dbReference type="PANTHER" id="PTHR30032:SF8">
    <property type="entry name" value="GERMINATION-SPECIFIC N-ACETYLMURAMOYL-L-ALANINE AMIDASE"/>
    <property type="match status" value="1"/>
</dbReference>
<dbReference type="InterPro" id="IPR013783">
    <property type="entry name" value="Ig-like_fold"/>
</dbReference>
<protein>
    <recommendedName>
        <fullName evidence="3">Big-1 domain-containing protein</fullName>
    </recommendedName>
</protein>
<evidence type="ECO:0000256" key="2">
    <source>
        <dbReference type="SAM" id="MobiDB-lite"/>
    </source>
</evidence>
<name>A0A5J6V366_9MICO</name>
<dbReference type="SUPFAM" id="SSF49373">
    <property type="entry name" value="Invasin/intimin cell-adhesion fragments"/>
    <property type="match status" value="1"/>
</dbReference>
<gene>
    <name evidence="4" type="ORF">FY030_06265</name>
</gene>
<keyword evidence="5" id="KW-1185">Reference proteome</keyword>
<evidence type="ECO:0000313" key="5">
    <source>
        <dbReference type="Proteomes" id="UP000326546"/>
    </source>
</evidence>
<dbReference type="Proteomes" id="UP000326546">
    <property type="component" value="Chromosome"/>
</dbReference>
<accession>A0A5J6V366</accession>
<dbReference type="Pfam" id="PF04122">
    <property type="entry name" value="CW_binding_2"/>
    <property type="match status" value="3"/>
</dbReference>
<dbReference type="Gene3D" id="3.40.50.12090">
    <property type="match status" value="1"/>
</dbReference>
<dbReference type="PANTHER" id="PTHR30032">
    <property type="entry name" value="N-ACETYLMURAMOYL-L-ALANINE AMIDASE-RELATED"/>
    <property type="match status" value="1"/>
</dbReference>
<dbReference type="AlphaFoldDB" id="A0A5J6V366"/>
<proteinExistence type="inferred from homology"/>
<reference evidence="4 5" key="1">
    <citation type="submission" date="2019-09" db="EMBL/GenBank/DDBJ databases">
        <title>Serinicoccus pratensis sp. nov., isolated from meadow soil.</title>
        <authorList>
            <person name="Zhang W."/>
        </authorList>
    </citation>
    <scope>NUCLEOTIDE SEQUENCE [LARGE SCALE GENOMIC DNA]</scope>
    <source>
        <strain evidence="4 5">W204</strain>
    </source>
</reference>
<evidence type="ECO:0000259" key="3">
    <source>
        <dbReference type="PROSITE" id="PS51127"/>
    </source>
</evidence>
<feature type="domain" description="Big-1" evidence="3">
    <location>
        <begin position="355"/>
        <end position="448"/>
    </location>
</feature>
<dbReference type="InterPro" id="IPR007253">
    <property type="entry name" value="Cell_wall-bd_2"/>
</dbReference>
<dbReference type="PROSITE" id="PS51127">
    <property type="entry name" value="BIG1"/>
    <property type="match status" value="1"/>
</dbReference>
<dbReference type="OrthoDB" id="5188291at2"/>
<feature type="region of interest" description="Disordered" evidence="2">
    <location>
        <begin position="73"/>
        <end position="98"/>
    </location>
</feature>
<dbReference type="InterPro" id="IPR049804">
    <property type="entry name" value="Choice_anch_L"/>
</dbReference>
<dbReference type="Gene3D" id="2.60.40.10">
    <property type="entry name" value="Immunoglobulins"/>
    <property type="match status" value="1"/>
</dbReference>
<dbReference type="NCBIfam" id="NF038133">
    <property type="entry name" value="choice_anch_L"/>
    <property type="match status" value="1"/>
</dbReference>
<evidence type="ECO:0000313" key="4">
    <source>
        <dbReference type="EMBL" id="QFG68370.1"/>
    </source>
</evidence>
<dbReference type="InterPro" id="IPR051922">
    <property type="entry name" value="Bact_Sporulation_Assoc"/>
</dbReference>
<organism evidence="4 5">
    <name type="scientific">Ornithinimicrobium pratense</name>
    <dbReference type="NCBI Taxonomy" id="2593973"/>
    <lineage>
        <taxon>Bacteria</taxon>
        <taxon>Bacillati</taxon>
        <taxon>Actinomycetota</taxon>
        <taxon>Actinomycetes</taxon>
        <taxon>Micrococcales</taxon>
        <taxon>Ornithinimicrobiaceae</taxon>
        <taxon>Ornithinimicrobium</taxon>
    </lineage>
</organism>
<feature type="region of interest" description="Disordered" evidence="2">
    <location>
        <begin position="1"/>
        <end position="41"/>
    </location>
</feature>
<dbReference type="InterPro" id="IPR008964">
    <property type="entry name" value="Invasin/intimin_cell_adhesion"/>
</dbReference>
<sequence length="760" mass="77599">MGQCRPGTVHDRDVVSLPAGAGPAGSRDRAAGSKQRGFSMSIHHPPLRRRVALAAAPLLVLAGLAVPASAVTAADSPESNRERAHEAGQTASPTALGTAEATPATALAVAQALAADTALVTGAAFETIPLADGQNVSAGTSTALSGFPVSGSSFGVLSTGLLENVPHPGTFASSSLGGTAVRGDTDRDVTVLRVDMDVPAGANCLSFDFKFLSEEYPNYVGSQFNDAFVAELNESTWTTESTEIVAPDNFAFDQDGEVVSINSTGLGGMTPENGEGTAFDGGAFDDDSPDLNGASTVRLAASTQVSPGTNTLYLSIFDQGDQILDSAVFLDNLRAGYTPDPGVNCTPGAVIVTHDLVLEPDTGTAPVGSTHTVTATLTESNSGDPAAGAEISFTVSGANTAAGTVSTDGTGQAEFTYTGAAPGADQITACYAHEDSPTCTATDSATFVWTQGERMVERIWGADRYGTAAAVSATWDPSVDVVYIATGGNYPDALPASARAGTDDVPVLLTRAGSLPTVTAEELERLMPQEIVVLGGDKAVNASVENALAEYVPGGADSVSRLAGKDRYGTAAAVAKTFGTDVPVVYVALGQNFPDAVTGAARAGLEDGPVLLARTDRLPSATVSALQETNPARIVVLGGEEAISDGVLTALEDYTDGTVTRLAGVDRYVTSAEVAGLYPDDTSTVFVSTGERFPDALSGGPIAVRSAAPVLLTRQDDLPGATIEQLERFTPERIVILGGTDAVSAALQVQLAAYLDDPED</sequence>
<evidence type="ECO:0000256" key="1">
    <source>
        <dbReference type="ARBA" id="ARBA00010116"/>
    </source>
</evidence>
<comment type="similarity">
    <text evidence="1">Belongs to the intimin/invasin family.</text>
</comment>
<dbReference type="GO" id="GO:0005975">
    <property type="term" value="P:carbohydrate metabolic process"/>
    <property type="evidence" value="ECO:0007669"/>
    <property type="project" value="UniProtKB-ARBA"/>
</dbReference>
<dbReference type="InterPro" id="IPR003344">
    <property type="entry name" value="Big_1_dom"/>
</dbReference>
<dbReference type="EMBL" id="CP044427">
    <property type="protein sequence ID" value="QFG68370.1"/>
    <property type="molecule type" value="Genomic_DNA"/>
</dbReference>
<dbReference type="KEGG" id="serw:FY030_06265"/>